<reference evidence="1 2" key="1">
    <citation type="journal article" date="2003" name="DNA Res.">
        <title>Complete genome structure of Gloeobacter violaceus PCC 7421, a cyanobacterium that lacks thylakoids.</title>
        <authorList>
            <person name="Nakamura Y."/>
            <person name="Kaneko T."/>
            <person name="Sato S."/>
            <person name="Mimuro M."/>
            <person name="Miyashita H."/>
            <person name="Tsuchiya T."/>
            <person name="Sasamoto S."/>
            <person name="Watanabe A."/>
            <person name="Kawashima K."/>
            <person name="Kishida Y."/>
            <person name="Kiyokawa C."/>
            <person name="Kohara M."/>
            <person name="Matsumoto M."/>
            <person name="Matsuno A."/>
            <person name="Nakazaki N."/>
            <person name="Shimpo S."/>
            <person name="Takeuchi C."/>
            <person name="Yamada M."/>
            <person name="Tabata S."/>
        </authorList>
    </citation>
    <scope>NUCLEOTIDE SEQUENCE [LARGE SCALE GENOMIC DNA]</scope>
    <source>
        <strain evidence="2">ATCC 29082 / PCC 7421</strain>
    </source>
</reference>
<dbReference type="PATRIC" id="fig|251221.4.peg.4266"/>
<dbReference type="InParanoid" id="Q7NDK1"/>
<dbReference type="KEGG" id="gvi:glr4234"/>
<dbReference type="Proteomes" id="UP000000557">
    <property type="component" value="Chromosome"/>
</dbReference>
<name>Q7NDK1_GLOVI</name>
<gene>
    <name evidence="1" type="ordered locus">glr4234</name>
</gene>
<dbReference type="STRING" id="251221.gene:10761753"/>
<proteinExistence type="predicted"/>
<evidence type="ECO:0000313" key="2">
    <source>
        <dbReference type="Proteomes" id="UP000000557"/>
    </source>
</evidence>
<dbReference type="PhylomeDB" id="Q7NDK1"/>
<dbReference type="EMBL" id="BA000045">
    <property type="protein sequence ID" value="BAC92175.1"/>
    <property type="molecule type" value="Genomic_DNA"/>
</dbReference>
<dbReference type="HOGENOM" id="CLU_677503_0_0_3"/>
<sequence length="385" mass="41844">MLVSLGIPQRFAVALLPAVIACNACTQTSATAQSATQDVQVSEPGVIDPEFDQPSGRFTWVDAQGSVWIGRVDRASGNFIPPSGKAVLVDTGAVPADVVGNGPEWVYGQAGAQIVYTKYDEDGGYALGRARFSGKTWSGDILENGTDRFGPFGSLDRADPAPRISYVGRDLSGRLVSFWRELANPASETVVPGATYPGSRWVPGRRAVVFVQEAGGVRQVFTYDIDRQISEQLTFDPGLKKAPFLWQAPEFGGALVLLALVDETHLGLYRRIQGRWTRFATLKPPSTGDYLWSPEPLVHNGKSYVFMVTSTSSDSQSRTVPTDIWLAGIDPTAPFYRQLSDATARVRTDPEVFVTDNGPYIYFLVFLDPETPAILRTDTGLGPSQ</sequence>
<dbReference type="RefSeq" id="WP_011144218.1">
    <property type="nucleotide sequence ID" value="NC_005125.1"/>
</dbReference>
<organism evidence="1 2">
    <name type="scientific">Gloeobacter violaceus (strain ATCC 29082 / PCC 7421)</name>
    <dbReference type="NCBI Taxonomy" id="251221"/>
    <lineage>
        <taxon>Bacteria</taxon>
        <taxon>Bacillati</taxon>
        <taxon>Cyanobacteriota</taxon>
        <taxon>Cyanophyceae</taxon>
        <taxon>Gloeobacterales</taxon>
        <taxon>Gloeobacteraceae</taxon>
        <taxon>Gloeobacter</taxon>
    </lineage>
</organism>
<dbReference type="EnsemblBacteria" id="BAC92175">
    <property type="protein sequence ID" value="BAC92175"/>
    <property type="gene ID" value="BAC92175"/>
</dbReference>
<protein>
    <submittedName>
        <fullName evidence="1">Glr4234 protein</fullName>
    </submittedName>
</protein>
<dbReference type="OrthoDB" id="9149491at2"/>
<dbReference type="eggNOG" id="COG0823">
    <property type="taxonomic scope" value="Bacteria"/>
</dbReference>
<dbReference type="AlphaFoldDB" id="Q7NDK1"/>
<evidence type="ECO:0000313" key="1">
    <source>
        <dbReference type="EMBL" id="BAC92175.1"/>
    </source>
</evidence>
<reference evidence="1 2" key="2">
    <citation type="journal article" date="2003" name="DNA Res.">
        <title>Complete genome structure of Gloeobacter violaceus PCC 7421, a cyanobacterium that lacks thylakoids (supplement).</title>
        <authorList>
            <person name="Nakamura Y."/>
            <person name="Kaneko T."/>
            <person name="Sato S."/>
            <person name="Mimuro M."/>
            <person name="Miyashita H."/>
            <person name="Tsuchiya T."/>
            <person name="Sasamoto S."/>
            <person name="Watanabe A."/>
            <person name="Kawashima K."/>
            <person name="Kishida Y."/>
            <person name="Kiyokawa C."/>
            <person name="Kohara M."/>
            <person name="Matsumoto M."/>
            <person name="Matsuno A."/>
            <person name="Nakazaki N."/>
            <person name="Shimpo S."/>
            <person name="Takeuchi C."/>
            <person name="Yamada M."/>
            <person name="Tabata S."/>
        </authorList>
    </citation>
    <scope>NUCLEOTIDE SEQUENCE [LARGE SCALE GENOMIC DNA]</scope>
    <source>
        <strain evidence="2">ATCC 29082 / PCC 7421</strain>
    </source>
</reference>
<keyword evidence="2" id="KW-1185">Reference proteome</keyword>
<accession>Q7NDK1</accession>